<dbReference type="AlphaFoldDB" id="A0A0G4FPY9"/>
<name>A0A0G4FPY9_9ALVE</name>
<dbReference type="VEuPathDB" id="CryptoDB:Cvel_18183"/>
<organism evidence="1">
    <name type="scientific">Chromera velia CCMP2878</name>
    <dbReference type="NCBI Taxonomy" id="1169474"/>
    <lineage>
        <taxon>Eukaryota</taxon>
        <taxon>Sar</taxon>
        <taxon>Alveolata</taxon>
        <taxon>Colpodellida</taxon>
        <taxon>Chromeraceae</taxon>
        <taxon>Chromera</taxon>
    </lineage>
</organism>
<proteinExistence type="predicted"/>
<dbReference type="EMBL" id="CDMZ01000541">
    <property type="protein sequence ID" value="CEM16529.1"/>
    <property type="molecule type" value="Genomic_DNA"/>
</dbReference>
<evidence type="ECO:0000313" key="1">
    <source>
        <dbReference type="EMBL" id="CEM16529.1"/>
    </source>
</evidence>
<protein>
    <submittedName>
        <fullName evidence="1">Uncharacterized protein</fullName>
    </submittedName>
</protein>
<gene>
    <name evidence="1" type="ORF">Cvel_18183</name>
</gene>
<accession>A0A0G4FPY9</accession>
<reference evidence="1" key="1">
    <citation type="submission" date="2014-11" db="EMBL/GenBank/DDBJ databases">
        <authorList>
            <person name="Otto D Thomas"/>
            <person name="Naeem Raeece"/>
        </authorList>
    </citation>
    <scope>NUCLEOTIDE SEQUENCE</scope>
</reference>
<sequence>MIKKLTMLVFEESAKSGEKGKERKLTEEQVRKAGVQMLKLAEKAESAVTEKVPSTEEIQKNGVAVIDVGGMDMSLEMVEANTEAAFAAAEKHTGQTNSTISSFLSLTGRRQENSNFELNSSLNLL</sequence>